<evidence type="ECO:0000313" key="1">
    <source>
        <dbReference type="EMBL" id="AEA47951.1"/>
    </source>
</evidence>
<proteinExistence type="predicted"/>
<dbReference type="PANTHER" id="PTHR42203">
    <property type="entry name" value="UPF0058 PROTEIN MJ1205"/>
    <property type="match status" value="1"/>
</dbReference>
<dbReference type="AlphaFoldDB" id="F2KRT7"/>
<dbReference type="eggNOG" id="arCOG02254">
    <property type="taxonomic scope" value="Archaea"/>
</dbReference>
<keyword evidence="2" id="KW-1185">Reference proteome</keyword>
<protein>
    <submittedName>
        <fullName evidence="1">Uncharacterized protein</fullName>
    </submittedName>
</protein>
<organism evidence="1 2">
    <name type="scientific">Archaeoglobus veneficus (strain DSM 11195 / SNP6)</name>
    <dbReference type="NCBI Taxonomy" id="693661"/>
    <lineage>
        <taxon>Archaea</taxon>
        <taxon>Methanobacteriati</taxon>
        <taxon>Methanobacteriota</taxon>
        <taxon>Archaeoglobi</taxon>
        <taxon>Archaeoglobales</taxon>
        <taxon>Archaeoglobaceae</taxon>
        <taxon>Archaeoglobus</taxon>
    </lineage>
</organism>
<evidence type="ECO:0000313" key="2">
    <source>
        <dbReference type="Proteomes" id="UP000008136"/>
    </source>
</evidence>
<name>F2KRT7_ARCVS</name>
<reference evidence="1 2" key="1">
    <citation type="submission" date="2011-03" db="EMBL/GenBank/DDBJ databases">
        <title>The complete genome of Archaeoglobus veneficus SNP6.</title>
        <authorList>
            <consortium name="US DOE Joint Genome Institute (JGI-PGF)"/>
            <person name="Lucas S."/>
            <person name="Copeland A."/>
            <person name="Lapidus A."/>
            <person name="Bruce D."/>
            <person name="Goodwin L."/>
            <person name="Pitluck S."/>
            <person name="Kyrpides N."/>
            <person name="Mavromatis K."/>
            <person name="Pagani I."/>
            <person name="Ivanova N."/>
            <person name="Mikhailova N."/>
            <person name="Lu M."/>
            <person name="Detter J.C."/>
            <person name="Tapia R."/>
            <person name="Han C."/>
            <person name="Land M."/>
            <person name="Hauser L."/>
            <person name="Markowitz V."/>
            <person name="Cheng J.-F."/>
            <person name="Hugenholtz P."/>
            <person name="Woyke T."/>
            <person name="Wu D."/>
            <person name="Spring S."/>
            <person name="Brambilla E."/>
            <person name="Klenk H.-P."/>
            <person name="Eisen J.A."/>
        </authorList>
    </citation>
    <scope>NUCLEOTIDE SEQUENCE [LARGE SCALE GENOMIC DNA]</scope>
    <source>
        <strain>SNP6</strain>
    </source>
</reference>
<dbReference type="STRING" id="693661.Arcve_1958"/>
<dbReference type="EMBL" id="CP002588">
    <property type="protein sequence ID" value="AEA47951.1"/>
    <property type="molecule type" value="Genomic_DNA"/>
</dbReference>
<dbReference type="HOGENOM" id="CLU_167318_1_0_2"/>
<dbReference type="Gene3D" id="1.20.1270.110">
    <property type="entry name" value="Uncharacterised protein family UPF0058"/>
    <property type="match status" value="1"/>
</dbReference>
<dbReference type="Pfam" id="PF01893">
    <property type="entry name" value="UPF0058"/>
    <property type="match status" value="1"/>
</dbReference>
<dbReference type="Proteomes" id="UP000008136">
    <property type="component" value="Chromosome"/>
</dbReference>
<dbReference type="PANTHER" id="PTHR42203:SF2">
    <property type="entry name" value="UPF0058 PROTEIN MJ1205"/>
    <property type="match status" value="1"/>
</dbReference>
<dbReference type="OrthoDB" id="177623at2157"/>
<dbReference type="KEGG" id="ave:Arcve_1958"/>
<dbReference type="RefSeq" id="WP_013684605.1">
    <property type="nucleotide sequence ID" value="NC_015320.1"/>
</dbReference>
<accession>F2KRT7</accession>
<dbReference type="InterPro" id="IPR002753">
    <property type="entry name" value="UPF0058"/>
</dbReference>
<dbReference type="GeneID" id="10395090"/>
<sequence>MHKEELVLLHLTLFHMKRFFEEAGIANGHFRLYEELGVQPVHIHKSKAEHKKAILTLCKGISDIFKETPPEEVLRNPKIRELLEIIAPQG</sequence>
<gene>
    <name evidence="1" type="ordered locus">Arcve_1958</name>
</gene>
<dbReference type="SUPFAM" id="SSF140371">
    <property type="entry name" value="Vng1086c-like"/>
    <property type="match status" value="1"/>
</dbReference>
<dbReference type="InterPro" id="IPR036519">
    <property type="entry name" value="UPF0058_sf"/>
</dbReference>